<feature type="compositionally biased region" description="Polar residues" evidence="1">
    <location>
        <begin position="49"/>
        <end position="61"/>
    </location>
</feature>
<evidence type="ECO:0000256" key="2">
    <source>
        <dbReference type="SAM" id="SignalP"/>
    </source>
</evidence>
<protein>
    <recommendedName>
        <fullName evidence="5">PepSY domain-containing protein</fullName>
    </recommendedName>
</protein>
<organism evidence="3 4">
    <name type="scientific">Arenimonas maotaiensis</name>
    <dbReference type="NCBI Taxonomy" id="1446479"/>
    <lineage>
        <taxon>Bacteria</taxon>
        <taxon>Pseudomonadati</taxon>
        <taxon>Pseudomonadota</taxon>
        <taxon>Gammaproteobacteria</taxon>
        <taxon>Lysobacterales</taxon>
        <taxon>Lysobacteraceae</taxon>
        <taxon>Arenimonas</taxon>
    </lineage>
</organism>
<comment type="caution">
    <text evidence="3">The sequence shown here is derived from an EMBL/GenBank/DDBJ whole genome shotgun (WGS) entry which is preliminary data.</text>
</comment>
<evidence type="ECO:0000313" key="3">
    <source>
        <dbReference type="EMBL" id="GGF87905.1"/>
    </source>
</evidence>
<keyword evidence="2" id="KW-0732">Signal</keyword>
<accession>A0A917CGK6</accession>
<feature type="chain" id="PRO_5037931339" description="PepSY domain-containing protein" evidence="2">
    <location>
        <begin position="18"/>
        <end position="129"/>
    </location>
</feature>
<reference evidence="3" key="1">
    <citation type="journal article" date="2014" name="Int. J. Syst. Evol. Microbiol.">
        <title>Complete genome sequence of Corynebacterium casei LMG S-19264T (=DSM 44701T), isolated from a smear-ripened cheese.</title>
        <authorList>
            <consortium name="US DOE Joint Genome Institute (JGI-PGF)"/>
            <person name="Walter F."/>
            <person name="Albersmeier A."/>
            <person name="Kalinowski J."/>
            <person name="Ruckert C."/>
        </authorList>
    </citation>
    <scope>NUCLEOTIDE SEQUENCE</scope>
    <source>
        <strain evidence="3">CGMCC 1.12726</strain>
    </source>
</reference>
<feature type="signal peptide" evidence="2">
    <location>
        <begin position="1"/>
        <end position="17"/>
    </location>
</feature>
<proteinExistence type="predicted"/>
<feature type="compositionally biased region" description="Low complexity" evidence="1">
    <location>
        <begin position="22"/>
        <end position="43"/>
    </location>
</feature>
<keyword evidence="4" id="KW-1185">Reference proteome</keyword>
<feature type="region of interest" description="Disordered" evidence="1">
    <location>
        <begin position="22"/>
        <end position="72"/>
    </location>
</feature>
<name>A0A917CGK6_9GAMM</name>
<dbReference type="Proteomes" id="UP000632858">
    <property type="component" value="Unassembled WGS sequence"/>
</dbReference>
<dbReference type="RefSeq" id="WP_188447847.1">
    <property type="nucleotide sequence ID" value="NZ_BMFO01000001.1"/>
</dbReference>
<gene>
    <name evidence="3" type="ORF">GCM10010960_07270</name>
</gene>
<evidence type="ECO:0000313" key="4">
    <source>
        <dbReference type="Proteomes" id="UP000632858"/>
    </source>
</evidence>
<sequence length="129" mass="13616">MKIRLIILLSFGAGLYAAGTGATPTRPAAARQAQPAAQTQAPPVRNAPNAKTSFGSSSSRRPVTLGQVERQTGGKVIGAVPVTVEGRQLNQIKVRMPNGRIVIDRRLFDGNGRSVDTVNVDDAGSDPRR</sequence>
<evidence type="ECO:0008006" key="5">
    <source>
        <dbReference type="Google" id="ProtNLM"/>
    </source>
</evidence>
<reference evidence="3" key="2">
    <citation type="submission" date="2020-09" db="EMBL/GenBank/DDBJ databases">
        <authorList>
            <person name="Sun Q."/>
            <person name="Zhou Y."/>
        </authorList>
    </citation>
    <scope>NUCLEOTIDE SEQUENCE</scope>
    <source>
        <strain evidence="3">CGMCC 1.12726</strain>
    </source>
</reference>
<dbReference type="EMBL" id="BMFO01000001">
    <property type="protein sequence ID" value="GGF87905.1"/>
    <property type="molecule type" value="Genomic_DNA"/>
</dbReference>
<evidence type="ECO:0000256" key="1">
    <source>
        <dbReference type="SAM" id="MobiDB-lite"/>
    </source>
</evidence>
<dbReference type="AlphaFoldDB" id="A0A917CGK6"/>